<dbReference type="Gene3D" id="3.30.1640.30">
    <property type="match status" value="1"/>
</dbReference>
<dbReference type="InterPro" id="IPR051487">
    <property type="entry name" value="Ser/Thr_Proteases_Immune/Dev"/>
</dbReference>
<dbReference type="InterPro" id="IPR043504">
    <property type="entry name" value="Peptidase_S1_PA_chymotrypsin"/>
</dbReference>
<dbReference type="Pfam" id="PF12032">
    <property type="entry name" value="CLIP"/>
    <property type="match status" value="1"/>
</dbReference>
<dbReference type="InterPro" id="IPR033116">
    <property type="entry name" value="TRYPSIN_SER"/>
</dbReference>
<proteinExistence type="evidence at transcript level"/>
<feature type="chain" id="PRO_5031599874" description="CLIP domain-containing serine protease" evidence="13">
    <location>
        <begin position="25"/>
        <end position="413"/>
    </location>
</feature>
<evidence type="ECO:0000256" key="2">
    <source>
        <dbReference type="ARBA" id="ARBA00022525"/>
    </source>
</evidence>
<comment type="similarity">
    <text evidence="11 13">Belongs to the peptidase S1 family. CLIP subfamily.</text>
</comment>
<dbReference type="FunFam" id="2.40.10.10:FF:000028">
    <property type="entry name" value="Serine protease easter"/>
    <property type="match status" value="1"/>
</dbReference>
<dbReference type="InterPro" id="IPR018114">
    <property type="entry name" value="TRYPSIN_HIS"/>
</dbReference>
<dbReference type="PROSITE" id="PS00135">
    <property type="entry name" value="TRYPSIN_SER"/>
    <property type="match status" value="1"/>
</dbReference>
<sequence>MSLIWLSVTLVLIVGNFLLQVTEAVDQSCIIPHESERGTCVRPQDCPAYQNITIGDALGSVSRLSFAKALQCPTDGESRICCPNSGSYDTPELTVTFPRKRVRRGHSLLRIGGYDSCGGPVFPGKVFGGPIAEIDEFPWAALLFYRDVHHRCGGSVISRTFVITAAHCLAGPSYTRNGPLEMVRLREYNTLSDPDCIVIPTDSGNFEECNEKKLDVLPKSIIVHPDYDPSDVQQYHDIGLIEIENEVDFSDFLQPICLPGTSASPSSNAGGKRTFEVCGWGRTDFFHDLHGIASPVKLKTKLPFLKPSICNKAYSSQNLQLGPGQICAGGNQGEDSCAGDSGSPLMHNDRKYDVWVLSGIVSRGAIFCGQEGKPGIYTNVAYYLDWISDVVIGGRNRSTPEREAPILHTKYDT</sequence>
<dbReference type="InterPro" id="IPR022700">
    <property type="entry name" value="CLIP"/>
</dbReference>
<dbReference type="Pfam" id="PF00089">
    <property type="entry name" value="Trypsin"/>
    <property type="match status" value="1"/>
</dbReference>
<accession>Q8T9T2</accession>
<evidence type="ECO:0000256" key="5">
    <source>
        <dbReference type="ARBA" id="ARBA00022729"/>
    </source>
</evidence>
<protein>
    <recommendedName>
        <fullName evidence="13">CLIP domain-containing serine protease</fullName>
        <ecNumber evidence="12">3.4.21.-</ecNumber>
    </recommendedName>
</protein>
<keyword evidence="2 13" id="KW-0964">Secreted</keyword>
<evidence type="ECO:0000256" key="7">
    <source>
        <dbReference type="ARBA" id="ARBA00022825"/>
    </source>
</evidence>
<comment type="domain">
    <text evidence="13">The clip domain consists of 35-55 residues which are 'knitted' together usually by 3 conserved disulfide bonds forming a clip-like compact structure.</text>
</comment>
<dbReference type="AlphaFoldDB" id="Q8T9T2"/>
<reference evidence="15" key="1">
    <citation type="journal article" date="2002" name="Insect Biochem. Mol. Biol.">
        <title>Toward a description of the sialome of the adult female mosquito Aedes aegypti.</title>
        <authorList>
            <person name="Valenzuela J.G."/>
            <person name="Pham V.M."/>
            <person name="Garfield M.K."/>
            <person name="Francischetti I.M."/>
            <person name="Ribeiro J.M."/>
        </authorList>
    </citation>
    <scope>NUCLEOTIDE SEQUENCE</scope>
    <source>
        <strain evidence="15">Black eye</strain>
        <tissue evidence="15">Salivary gland</tissue>
    </source>
</reference>
<evidence type="ECO:0000256" key="9">
    <source>
        <dbReference type="ARBA" id="ARBA00023157"/>
    </source>
</evidence>
<keyword evidence="4 12" id="KW-0645">Protease</keyword>
<keyword evidence="3" id="KW-0399">Innate immunity</keyword>
<evidence type="ECO:0000313" key="15">
    <source>
        <dbReference type="EMBL" id="AAL76037.1"/>
    </source>
</evidence>
<dbReference type="GO" id="GO:0045087">
    <property type="term" value="P:innate immune response"/>
    <property type="evidence" value="ECO:0007669"/>
    <property type="project" value="UniProtKB-KW"/>
</dbReference>
<dbReference type="InterPro" id="IPR001314">
    <property type="entry name" value="Peptidase_S1A"/>
</dbReference>
<dbReference type="InterPro" id="IPR009003">
    <property type="entry name" value="Peptidase_S1_PA"/>
</dbReference>
<name>Q8T9T2_AEDAE</name>
<dbReference type="PROSITE" id="PS50240">
    <property type="entry name" value="TRYPSIN_DOM"/>
    <property type="match status" value="1"/>
</dbReference>
<keyword evidence="6 12" id="KW-0378">Hydrolase</keyword>
<keyword evidence="8" id="KW-0391">Immunity</keyword>
<dbReference type="GO" id="GO:0004252">
    <property type="term" value="F:serine-type endopeptidase activity"/>
    <property type="evidence" value="ECO:0007669"/>
    <property type="project" value="UniProtKB-UniRule"/>
</dbReference>
<evidence type="ECO:0000259" key="14">
    <source>
        <dbReference type="PROSITE" id="PS50240"/>
    </source>
</evidence>
<evidence type="ECO:0000256" key="8">
    <source>
        <dbReference type="ARBA" id="ARBA00022859"/>
    </source>
</evidence>
<dbReference type="Gene3D" id="2.40.10.10">
    <property type="entry name" value="Trypsin-like serine proteases"/>
    <property type="match status" value="2"/>
</dbReference>
<evidence type="ECO:0000256" key="11">
    <source>
        <dbReference type="ARBA" id="ARBA00024195"/>
    </source>
</evidence>
<evidence type="ECO:0000256" key="13">
    <source>
        <dbReference type="RuleBase" id="RU366078"/>
    </source>
</evidence>
<dbReference type="HOGENOM" id="CLU_006842_0_3_1"/>
<feature type="domain" description="Peptidase S1" evidence="14">
    <location>
        <begin position="126"/>
        <end position="392"/>
    </location>
</feature>
<organism evidence="15">
    <name type="scientific">Aedes aegypti</name>
    <name type="common">Yellowfever mosquito</name>
    <name type="synonym">Culex aegypti</name>
    <dbReference type="NCBI Taxonomy" id="7159"/>
    <lineage>
        <taxon>Eukaryota</taxon>
        <taxon>Metazoa</taxon>
        <taxon>Ecdysozoa</taxon>
        <taxon>Arthropoda</taxon>
        <taxon>Hexapoda</taxon>
        <taxon>Insecta</taxon>
        <taxon>Pterygota</taxon>
        <taxon>Neoptera</taxon>
        <taxon>Endopterygota</taxon>
        <taxon>Diptera</taxon>
        <taxon>Nematocera</taxon>
        <taxon>Culicoidea</taxon>
        <taxon>Culicidae</taxon>
        <taxon>Culicinae</taxon>
        <taxon>Aedini</taxon>
        <taxon>Aedes</taxon>
        <taxon>Stegomyia</taxon>
    </lineage>
</organism>
<dbReference type="PRINTS" id="PR00722">
    <property type="entry name" value="CHYMOTRYPSIN"/>
</dbReference>
<dbReference type="PROSITE" id="PS00134">
    <property type="entry name" value="TRYPSIN_HIS"/>
    <property type="match status" value="1"/>
</dbReference>
<evidence type="ECO:0000256" key="6">
    <source>
        <dbReference type="ARBA" id="ARBA00022801"/>
    </source>
</evidence>
<dbReference type="GO" id="GO:0006508">
    <property type="term" value="P:proteolysis"/>
    <property type="evidence" value="ECO:0007669"/>
    <property type="project" value="UniProtKB-KW"/>
</dbReference>
<dbReference type="SUPFAM" id="SSF50494">
    <property type="entry name" value="Trypsin-like serine proteases"/>
    <property type="match status" value="1"/>
</dbReference>
<dbReference type="GO" id="GO:0005576">
    <property type="term" value="C:extracellular region"/>
    <property type="evidence" value="ECO:0007669"/>
    <property type="project" value="UniProtKB-SubCell"/>
</dbReference>
<comment type="subcellular location">
    <subcellularLocation>
        <location evidence="1 13">Secreted</location>
    </subcellularLocation>
</comment>
<dbReference type="EMBL" id="AF466614">
    <property type="protein sequence ID" value="AAL76037.1"/>
    <property type="molecule type" value="mRNA"/>
</dbReference>
<dbReference type="InterPro" id="IPR001254">
    <property type="entry name" value="Trypsin_dom"/>
</dbReference>
<evidence type="ECO:0000256" key="12">
    <source>
        <dbReference type="RuleBase" id="RU363034"/>
    </source>
</evidence>
<feature type="signal peptide" evidence="13">
    <location>
        <begin position="1"/>
        <end position="24"/>
    </location>
</feature>
<evidence type="ECO:0000256" key="1">
    <source>
        <dbReference type="ARBA" id="ARBA00004613"/>
    </source>
</evidence>
<dbReference type="SMART" id="SM00020">
    <property type="entry name" value="Tryp_SPc"/>
    <property type="match status" value="1"/>
</dbReference>
<dbReference type="InterPro" id="IPR038565">
    <property type="entry name" value="CLIP_sf"/>
</dbReference>
<evidence type="ECO:0000256" key="4">
    <source>
        <dbReference type="ARBA" id="ARBA00022670"/>
    </source>
</evidence>
<keyword evidence="9" id="KW-1015">Disulfide bond</keyword>
<evidence type="ECO:0000256" key="10">
    <source>
        <dbReference type="ARBA" id="ARBA00023180"/>
    </source>
</evidence>
<dbReference type="CDD" id="cd00190">
    <property type="entry name" value="Tryp_SPc"/>
    <property type="match status" value="1"/>
</dbReference>
<keyword evidence="7 12" id="KW-0720">Serine protease</keyword>
<evidence type="ECO:0000256" key="3">
    <source>
        <dbReference type="ARBA" id="ARBA00022588"/>
    </source>
</evidence>
<keyword evidence="10" id="KW-0325">Glycoprotein</keyword>
<dbReference type="VEuPathDB" id="VectorBase:AAEL003631"/>
<keyword evidence="5 13" id="KW-0732">Signal</keyword>
<dbReference type="EC" id="3.4.21.-" evidence="12"/>
<dbReference type="PANTHER" id="PTHR24256">
    <property type="entry name" value="TRYPTASE-RELATED"/>
    <property type="match status" value="1"/>
</dbReference>